<organism evidence="1 2">
    <name type="scientific">Ananas comosus</name>
    <name type="common">Pineapple</name>
    <name type="synonym">Ananas ananas</name>
    <dbReference type="NCBI Taxonomy" id="4615"/>
    <lineage>
        <taxon>Eukaryota</taxon>
        <taxon>Viridiplantae</taxon>
        <taxon>Streptophyta</taxon>
        <taxon>Embryophyta</taxon>
        <taxon>Tracheophyta</taxon>
        <taxon>Spermatophyta</taxon>
        <taxon>Magnoliopsida</taxon>
        <taxon>Liliopsida</taxon>
        <taxon>Poales</taxon>
        <taxon>Bromeliaceae</taxon>
        <taxon>Bromelioideae</taxon>
        <taxon>Ananas</taxon>
    </lineage>
</organism>
<reference evidence="1 2" key="1">
    <citation type="journal article" date="2016" name="DNA Res.">
        <title>The draft genome of MD-2 pineapple using hybrid error correction of long reads.</title>
        <authorList>
            <person name="Redwan R.M."/>
            <person name="Saidin A."/>
            <person name="Kumar S.V."/>
        </authorList>
    </citation>
    <scope>NUCLEOTIDE SEQUENCE [LARGE SCALE GENOMIC DNA]</scope>
    <source>
        <strain evidence="2">cv. MD2</strain>
        <tissue evidence="1">Leaf</tissue>
    </source>
</reference>
<proteinExistence type="predicted"/>
<evidence type="ECO:0000313" key="1">
    <source>
        <dbReference type="EMBL" id="OAY85795.1"/>
    </source>
</evidence>
<evidence type="ECO:0000313" key="2">
    <source>
        <dbReference type="Proteomes" id="UP000092600"/>
    </source>
</evidence>
<comment type="caution">
    <text evidence="1">The sequence shown here is derived from an EMBL/GenBank/DDBJ whole genome shotgun (WGS) entry which is preliminary data.</text>
</comment>
<gene>
    <name evidence="1" type="ORF">ACMD2_09972</name>
</gene>
<accession>A0A199WA73</accession>
<dbReference type="AlphaFoldDB" id="A0A199WA73"/>
<sequence length="106" mass="11781">MAGLESIGFAALGWVASHLAAKLLNEAFACLGIKAKKKLDVHLYGLGRLTCLIVELRRKLRTHIVHGLRTGDSTLPSRQRFTSVERLIHSDRHEGPTPLHCQNPHQ</sequence>
<protein>
    <submittedName>
        <fullName evidence="1">Uncharacterized protein</fullName>
    </submittedName>
</protein>
<name>A0A199WA73_ANACO</name>
<dbReference type="Proteomes" id="UP000092600">
    <property type="component" value="Unassembled WGS sequence"/>
</dbReference>
<dbReference type="EMBL" id="LSRQ01000044">
    <property type="protein sequence ID" value="OAY85795.1"/>
    <property type="molecule type" value="Genomic_DNA"/>
</dbReference>